<dbReference type="InterPro" id="IPR050778">
    <property type="entry name" value="Cueball_EGF_LRP_Nidogen"/>
</dbReference>
<evidence type="ECO:0000313" key="2">
    <source>
        <dbReference type="Proteomes" id="UP001629113"/>
    </source>
</evidence>
<dbReference type="PANTHER" id="PTHR46513">
    <property type="entry name" value="VITELLOGENIN RECEPTOR-LIKE PROTEIN-RELATED-RELATED"/>
    <property type="match status" value="1"/>
</dbReference>
<dbReference type="SMART" id="SM00135">
    <property type="entry name" value="LY"/>
    <property type="match status" value="4"/>
</dbReference>
<organism evidence="1 2">
    <name type="scientific">Phlyctema vagabunda</name>
    <dbReference type="NCBI Taxonomy" id="108571"/>
    <lineage>
        <taxon>Eukaryota</taxon>
        <taxon>Fungi</taxon>
        <taxon>Dikarya</taxon>
        <taxon>Ascomycota</taxon>
        <taxon>Pezizomycotina</taxon>
        <taxon>Leotiomycetes</taxon>
        <taxon>Helotiales</taxon>
        <taxon>Dermateaceae</taxon>
        <taxon>Phlyctema</taxon>
    </lineage>
</organism>
<comment type="caution">
    <text evidence="1">The sequence shown here is derived from an EMBL/GenBank/DDBJ whole genome shotgun (WGS) entry which is preliminary data.</text>
</comment>
<name>A0ABR4PUH6_9HELO</name>
<reference evidence="1 2" key="1">
    <citation type="submission" date="2024-06" db="EMBL/GenBank/DDBJ databases">
        <title>Complete genome of Phlyctema vagabunda strain 19-DSS-EL-015.</title>
        <authorList>
            <person name="Fiorenzani C."/>
        </authorList>
    </citation>
    <scope>NUCLEOTIDE SEQUENCE [LARGE SCALE GENOMIC DNA]</scope>
    <source>
        <strain evidence="1 2">19-DSS-EL-015</strain>
    </source>
</reference>
<keyword evidence="2" id="KW-1185">Reference proteome</keyword>
<dbReference type="InterPro" id="IPR011042">
    <property type="entry name" value="6-blade_b-propeller_TolB-like"/>
</dbReference>
<dbReference type="EMBL" id="JBFCZG010000001">
    <property type="protein sequence ID" value="KAL3426890.1"/>
    <property type="molecule type" value="Genomic_DNA"/>
</dbReference>
<proteinExistence type="predicted"/>
<dbReference type="Proteomes" id="UP001629113">
    <property type="component" value="Unassembled WGS sequence"/>
</dbReference>
<dbReference type="Gene3D" id="2.120.10.30">
    <property type="entry name" value="TolB, C-terminal domain"/>
    <property type="match status" value="3"/>
</dbReference>
<gene>
    <name evidence="1" type="ORF">PVAG01_00399</name>
</gene>
<dbReference type="InterPro" id="IPR000033">
    <property type="entry name" value="LDLR_classB_rpt"/>
</dbReference>
<keyword evidence="1" id="KW-0449">Lipoprotein</keyword>
<sequence length="313" mass="34248">MGSISQGSLYFLDVNLSAFPNQNGRILASKVDGSGFREVVTRMKYMPDGIVADLENGHLYWTNMGASMSNPDDGSIQRCDLDGCNITTIVPPGTLHTPKQITLVRPKNDRPSLYWCDREGMRVMRCALDGAEVEILVQTGAGEKDRAEKANWCVGIAVDSDAGVMYWSQKGPSKGNQGKILRAPAYLPPDQSPEARTDIEILLDGLPEPIDLHISVPENTLYWTDRGDPPRGNTVNCLDLNLLSTDAGEKHKERILTRKLHEGIGLAVDEANKMMYFTDLAGGVYSARLDGSDKKKLFADIGDCTGIAYVPSQ</sequence>
<keyword evidence="1" id="KW-0675">Receptor</keyword>
<evidence type="ECO:0000313" key="1">
    <source>
        <dbReference type="EMBL" id="KAL3426890.1"/>
    </source>
</evidence>
<accession>A0ABR4PUH6</accession>
<dbReference type="SUPFAM" id="SSF63829">
    <property type="entry name" value="Calcium-dependent phosphotriesterase"/>
    <property type="match status" value="1"/>
</dbReference>
<protein>
    <submittedName>
        <fullName evidence="1">Low-density lipoprotein receptor YWTD</fullName>
    </submittedName>
</protein>